<dbReference type="EMBL" id="HBJA01078025">
    <property type="protein sequence ID" value="CAE0816187.1"/>
    <property type="molecule type" value="Transcribed_RNA"/>
</dbReference>
<gene>
    <name evidence="1" type="ORF">EGYM00163_LOCUS27346</name>
</gene>
<proteinExistence type="predicted"/>
<organism evidence="1">
    <name type="scientific">Eutreptiella gymnastica</name>
    <dbReference type="NCBI Taxonomy" id="73025"/>
    <lineage>
        <taxon>Eukaryota</taxon>
        <taxon>Discoba</taxon>
        <taxon>Euglenozoa</taxon>
        <taxon>Euglenida</taxon>
        <taxon>Spirocuta</taxon>
        <taxon>Euglenophyceae</taxon>
        <taxon>Eutreptiales</taxon>
        <taxon>Eutreptiaceae</taxon>
        <taxon>Eutreptiella</taxon>
    </lineage>
</organism>
<dbReference type="AlphaFoldDB" id="A0A7S4FV58"/>
<name>A0A7S4FV58_9EUGL</name>
<accession>A0A7S4FV58</accession>
<reference evidence="1" key="1">
    <citation type="submission" date="2021-01" db="EMBL/GenBank/DDBJ databases">
        <authorList>
            <person name="Corre E."/>
            <person name="Pelletier E."/>
            <person name="Niang G."/>
            <person name="Scheremetjew M."/>
            <person name="Finn R."/>
            <person name="Kale V."/>
            <person name="Holt S."/>
            <person name="Cochrane G."/>
            <person name="Meng A."/>
            <person name="Brown T."/>
            <person name="Cohen L."/>
        </authorList>
    </citation>
    <scope>NUCLEOTIDE SEQUENCE</scope>
    <source>
        <strain evidence="1">CCMP1594</strain>
    </source>
</reference>
<protein>
    <submittedName>
        <fullName evidence="1">Uncharacterized protein</fullName>
    </submittedName>
</protein>
<sequence>MKNMHTCIGYEDSLPDSLLLSANRGPLFNLICVVICISDIYDCNFSMHIWLACVSPVLSWQLVIMSLNCGIPDLDVIFVGCWKNQQQSLESAGMDHHICEIENIVPRGGPLLQGEQEERNPEGCQPATVLPFGAIEELWFVLLAPSSCCFEQ</sequence>
<evidence type="ECO:0000313" key="1">
    <source>
        <dbReference type="EMBL" id="CAE0816187.1"/>
    </source>
</evidence>